<evidence type="ECO:0000256" key="1">
    <source>
        <dbReference type="SAM" id="Phobius"/>
    </source>
</evidence>
<sequence>SLIVVTFFDFPSATPFSFSSSFSSPSLSSLIAGFSSISFIFSFPLLFAFPSPLSEDREEFDRREGFPALPPSTSLLLLISFSFPSLLC</sequence>
<evidence type="ECO:0000313" key="3">
    <source>
        <dbReference type="Proteomes" id="UP001432322"/>
    </source>
</evidence>
<feature type="non-terminal residue" evidence="2">
    <location>
        <position position="88"/>
    </location>
</feature>
<reference evidence="2" key="1">
    <citation type="submission" date="2023-10" db="EMBL/GenBank/DDBJ databases">
        <title>Genome assembly of Pristionchus species.</title>
        <authorList>
            <person name="Yoshida K."/>
            <person name="Sommer R.J."/>
        </authorList>
    </citation>
    <scope>NUCLEOTIDE SEQUENCE</scope>
    <source>
        <strain evidence="2">RS5133</strain>
    </source>
</reference>
<evidence type="ECO:0000313" key="2">
    <source>
        <dbReference type="EMBL" id="GMT11203.1"/>
    </source>
</evidence>
<accession>A0AAV5UYF8</accession>
<dbReference type="EMBL" id="BTSY01000001">
    <property type="protein sequence ID" value="GMT11203.1"/>
    <property type="molecule type" value="Genomic_DNA"/>
</dbReference>
<keyword evidence="1" id="KW-0812">Transmembrane</keyword>
<dbReference type="Proteomes" id="UP001432322">
    <property type="component" value="Unassembled WGS sequence"/>
</dbReference>
<keyword evidence="1" id="KW-0472">Membrane</keyword>
<protein>
    <submittedName>
        <fullName evidence="2">Uncharacterized protein</fullName>
    </submittedName>
</protein>
<keyword evidence="3" id="KW-1185">Reference proteome</keyword>
<feature type="non-terminal residue" evidence="2">
    <location>
        <position position="1"/>
    </location>
</feature>
<proteinExistence type="predicted"/>
<name>A0AAV5UYF8_9BILA</name>
<feature type="transmembrane region" description="Helical" evidence="1">
    <location>
        <begin position="27"/>
        <end position="47"/>
    </location>
</feature>
<dbReference type="AlphaFoldDB" id="A0AAV5UYF8"/>
<organism evidence="2 3">
    <name type="scientific">Pristionchus fissidentatus</name>
    <dbReference type="NCBI Taxonomy" id="1538716"/>
    <lineage>
        <taxon>Eukaryota</taxon>
        <taxon>Metazoa</taxon>
        <taxon>Ecdysozoa</taxon>
        <taxon>Nematoda</taxon>
        <taxon>Chromadorea</taxon>
        <taxon>Rhabditida</taxon>
        <taxon>Rhabditina</taxon>
        <taxon>Diplogasteromorpha</taxon>
        <taxon>Diplogasteroidea</taxon>
        <taxon>Neodiplogasteridae</taxon>
        <taxon>Pristionchus</taxon>
    </lineage>
</organism>
<keyword evidence="1" id="KW-1133">Transmembrane helix</keyword>
<comment type="caution">
    <text evidence="2">The sequence shown here is derived from an EMBL/GenBank/DDBJ whole genome shotgun (WGS) entry which is preliminary data.</text>
</comment>
<gene>
    <name evidence="2" type="ORF">PFISCL1PPCAC_2500</name>
</gene>